<organism evidence="1 2">
    <name type="scientific">Camellia lanceoleosa</name>
    <dbReference type="NCBI Taxonomy" id="1840588"/>
    <lineage>
        <taxon>Eukaryota</taxon>
        <taxon>Viridiplantae</taxon>
        <taxon>Streptophyta</taxon>
        <taxon>Embryophyta</taxon>
        <taxon>Tracheophyta</taxon>
        <taxon>Spermatophyta</taxon>
        <taxon>Magnoliopsida</taxon>
        <taxon>eudicotyledons</taxon>
        <taxon>Gunneridae</taxon>
        <taxon>Pentapetalae</taxon>
        <taxon>asterids</taxon>
        <taxon>Ericales</taxon>
        <taxon>Theaceae</taxon>
        <taxon>Camellia</taxon>
    </lineage>
</organism>
<protein>
    <submittedName>
        <fullName evidence="1">Pre-mRNA cleavage factor Im 25 kDa subunit 2</fullName>
    </submittedName>
</protein>
<dbReference type="Proteomes" id="UP001060215">
    <property type="component" value="Chromosome 6"/>
</dbReference>
<gene>
    <name evidence="1" type="ORF">LOK49_LG03G01372</name>
</gene>
<accession>A0ACC0IAX6</accession>
<sequence>MVGDLSFMCPEFIQDKKSSNWGDDHLHLEDLPQVFLQRRISKIGPSSRFHPFSFINVTEVEGLKRKLNGKLGANSPALQPDWQIGQCVAVRWRPNFETIMFIVTNNGSGHNVAGLR</sequence>
<reference evidence="1 2" key="1">
    <citation type="journal article" date="2022" name="Plant J.">
        <title>Chromosome-level genome of Camellia lanceoleosa provides a valuable resource for understanding genome evolution and self-incompatibility.</title>
        <authorList>
            <person name="Gong W."/>
            <person name="Xiao S."/>
            <person name="Wang L."/>
            <person name="Liao Z."/>
            <person name="Chang Y."/>
            <person name="Mo W."/>
            <person name="Hu G."/>
            <person name="Li W."/>
            <person name="Zhao G."/>
            <person name="Zhu H."/>
            <person name="Hu X."/>
            <person name="Ji K."/>
            <person name="Xiang X."/>
            <person name="Song Q."/>
            <person name="Yuan D."/>
            <person name="Jin S."/>
            <person name="Zhang L."/>
        </authorList>
    </citation>
    <scope>NUCLEOTIDE SEQUENCE [LARGE SCALE GENOMIC DNA]</scope>
    <source>
        <strain evidence="1">SQ_2022a</strain>
    </source>
</reference>
<evidence type="ECO:0000313" key="2">
    <source>
        <dbReference type="Proteomes" id="UP001060215"/>
    </source>
</evidence>
<proteinExistence type="predicted"/>
<comment type="caution">
    <text evidence="1">The sequence shown here is derived from an EMBL/GenBank/DDBJ whole genome shotgun (WGS) entry which is preliminary data.</text>
</comment>
<evidence type="ECO:0000313" key="1">
    <source>
        <dbReference type="EMBL" id="KAI8022138.1"/>
    </source>
</evidence>
<dbReference type="EMBL" id="CM045763">
    <property type="protein sequence ID" value="KAI8022138.1"/>
    <property type="molecule type" value="Genomic_DNA"/>
</dbReference>
<name>A0ACC0IAX6_9ERIC</name>
<keyword evidence="2" id="KW-1185">Reference proteome</keyword>